<organism evidence="2 3">
    <name type="scientific">Ruicaihuangia caeni</name>
    <dbReference type="NCBI Taxonomy" id="3042517"/>
    <lineage>
        <taxon>Bacteria</taxon>
        <taxon>Bacillati</taxon>
        <taxon>Actinomycetota</taxon>
        <taxon>Actinomycetes</taxon>
        <taxon>Micrococcales</taxon>
        <taxon>Microbacteriaceae</taxon>
        <taxon>Ruicaihuangia</taxon>
    </lineage>
</organism>
<dbReference type="Proteomes" id="UP001321506">
    <property type="component" value="Unassembled WGS sequence"/>
</dbReference>
<dbReference type="InterPro" id="IPR032710">
    <property type="entry name" value="NTF2-like_dom_sf"/>
</dbReference>
<comment type="caution">
    <text evidence="2">The sequence shown here is derived from an EMBL/GenBank/DDBJ whole genome shotgun (WGS) entry which is preliminary data.</text>
</comment>
<sequence>MTATETITRGLSLEERITRLEDIHEINNLKAKYVEACDNDHDPVAFSELFAEDGSWEGPGHGKYTGRENIKKFIEEIRGDYLWCAHYLIRPWIEISESGTEATAEWYAHIYEVVKDANGNELSELAFARYYDTLSKIDGKWYLQTVRAETSRLWEMGKDWIKA</sequence>
<dbReference type="Gene3D" id="3.10.450.50">
    <property type="match status" value="1"/>
</dbReference>
<keyword evidence="3" id="KW-1185">Reference proteome</keyword>
<dbReference type="AlphaFoldDB" id="A0AAW6T8X6"/>
<accession>A0AAW6T8X6</accession>
<dbReference type="EMBL" id="JASATX010000002">
    <property type="protein sequence ID" value="MDI2098498.1"/>
    <property type="molecule type" value="Genomic_DNA"/>
</dbReference>
<dbReference type="RefSeq" id="WP_281488288.1">
    <property type="nucleotide sequence ID" value="NZ_JASATX010000002.1"/>
</dbReference>
<reference evidence="2 3" key="1">
    <citation type="submission" date="2023-04" db="EMBL/GenBank/DDBJ databases">
        <title>Klugiella caeni sp. nov. isolated from the sludge of biochemical tank.</title>
        <authorList>
            <person name="Geng K."/>
        </authorList>
    </citation>
    <scope>NUCLEOTIDE SEQUENCE [LARGE SCALE GENOMIC DNA]</scope>
    <source>
        <strain evidence="2 3">YN-L-19</strain>
    </source>
</reference>
<dbReference type="SUPFAM" id="SSF54427">
    <property type="entry name" value="NTF2-like"/>
    <property type="match status" value="1"/>
</dbReference>
<name>A0AAW6T8X6_9MICO</name>
<dbReference type="Pfam" id="PF13577">
    <property type="entry name" value="SnoaL_4"/>
    <property type="match status" value="1"/>
</dbReference>
<proteinExistence type="predicted"/>
<evidence type="ECO:0000313" key="3">
    <source>
        <dbReference type="Proteomes" id="UP001321506"/>
    </source>
</evidence>
<dbReference type="InterPro" id="IPR037401">
    <property type="entry name" value="SnoaL-like"/>
</dbReference>
<evidence type="ECO:0000259" key="1">
    <source>
        <dbReference type="Pfam" id="PF13577"/>
    </source>
</evidence>
<gene>
    <name evidence="2" type="ORF">QF206_05920</name>
</gene>
<evidence type="ECO:0000313" key="2">
    <source>
        <dbReference type="EMBL" id="MDI2098498.1"/>
    </source>
</evidence>
<feature type="domain" description="SnoaL-like" evidence="1">
    <location>
        <begin position="19"/>
        <end position="146"/>
    </location>
</feature>
<dbReference type="CDD" id="cd00531">
    <property type="entry name" value="NTF2_like"/>
    <property type="match status" value="1"/>
</dbReference>
<protein>
    <submittedName>
        <fullName evidence="2">Nuclear transport factor 2 family protein</fullName>
    </submittedName>
</protein>